<feature type="domain" description="HTH araC/xylS-type" evidence="4">
    <location>
        <begin position="183"/>
        <end position="278"/>
    </location>
</feature>
<dbReference type="Gene3D" id="1.10.10.60">
    <property type="entry name" value="Homeodomain-like"/>
    <property type="match status" value="2"/>
</dbReference>
<dbReference type="OrthoDB" id="9774814at2"/>
<dbReference type="SUPFAM" id="SSF51215">
    <property type="entry name" value="Regulatory protein AraC"/>
    <property type="match status" value="1"/>
</dbReference>
<dbReference type="Pfam" id="PF22200">
    <property type="entry name" value="ExsA_N"/>
    <property type="match status" value="1"/>
</dbReference>
<reference evidence="5 6" key="1">
    <citation type="submission" date="2016-05" db="EMBL/GenBank/DDBJ databases">
        <title>Paenibacillus sp. 1ZS3-15 nov., isolated from the rhizosphere soil.</title>
        <authorList>
            <person name="Zhang X.X."/>
            <person name="Zhang J."/>
        </authorList>
    </citation>
    <scope>NUCLEOTIDE SEQUENCE [LARGE SCALE GENOMIC DNA]</scope>
    <source>
        <strain evidence="5 6">1ZS3-15</strain>
    </source>
</reference>
<evidence type="ECO:0000256" key="3">
    <source>
        <dbReference type="ARBA" id="ARBA00023163"/>
    </source>
</evidence>
<dbReference type="GO" id="GO:0003700">
    <property type="term" value="F:DNA-binding transcription factor activity"/>
    <property type="evidence" value="ECO:0007669"/>
    <property type="project" value="InterPro"/>
</dbReference>
<dbReference type="Pfam" id="PF12833">
    <property type="entry name" value="HTH_18"/>
    <property type="match status" value="1"/>
</dbReference>
<dbReference type="PANTHER" id="PTHR43280">
    <property type="entry name" value="ARAC-FAMILY TRANSCRIPTIONAL REGULATOR"/>
    <property type="match status" value="1"/>
</dbReference>
<evidence type="ECO:0000259" key="4">
    <source>
        <dbReference type="PROSITE" id="PS01124"/>
    </source>
</evidence>
<gene>
    <name evidence="5" type="ORF">A8708_27005</name>
</gene>
<comment type="caution">
    <text evidence="5">The sequence shown here is derived from an EMBL/GenBank/DDBJ whole genome shotgun (WGS) entry which is preliminary data.</text>
</comment>
<dbReference type="AlphaFoldDB" id="A0A198ABV2"/>
<evidence type="ECO:0000313" key="6">
    <source>
        <dbReference type="Proteomes" id="UP000078454"/>
    </source>
</evidence>
<evidence type="ECO:0000256" key="1">
    <source>
        <dbReference type="ARBA" id="ARBA00023015"/>
    </source>
</evidence>
<dbReference type="RefSeq" id="WP_068663796.1">
    <property type="nucleotide sequence ID" value="NZ_LYPB01000060.1"/>
</dbReference>
<dbReference type="InterPro" id="IPR014710">
    <property type="entry name" value="RmlC-like_jellyroll"/>
</dbReference>
<name>A0A198ABV2_9BACL</name>
<protein>
    <recommendedName>
        <fullName evidence="4">HTH araC/xylS-type domain-containing protein</fullName>
    </recommendedName>
</protein>
<dbReference type="InterPro" id="IPR009057">
    <property type="entry name" value="Homeodomain-like_sf"/>
</dbReference>
<dbReference type="STRING" id="1850517.A8708_27005"/>
<dbReference type="PROSITE" id="PS01124">
    <property type="entry name" value="HTH_ARAC_FAMILY_2"/>
    <property type="match status" value="1"/>
</dbReference>
<dbReference type="SMART" id="SM00342">
    <property type="entry name" value="HTH_ARAC"/>
    <property type="match status" value="1"/>
</dbReference>
<accession>A0A198ABV2</accession>
<dbReference type="SUPFAM" id="SSF46689">
    <property type="entry name" value="Homeodomain-like"/>
    <property type="match status" value="2"/>
</dbReference>
<dbReference type="InterPro" id="IPR054015">
    <property type="entry name" value="ExsA-like_N"/>
</dbReference>
<keyword evidence="6" id="KW-1185">Reference proteome</keyword>
<dbReference type="Gene3D" id="2.60.120.10">
    <property type="entry name" value="Jelly Rolls"/>
    <property type="match status" value="1"/>
</dbReference>
<sequence>MNEKLLSFQLKNGAFSYMHSITQSPHDEQHRSYMLDCYEIYYLISGSVNYQVEDQTYSLSPGDLLIITNKEIHRPYFTSDSSYERILIFFTPEFCQHYHNESYPILHYFERKKPGSFNRIPSKLVEQLGGYFTDMEEHHYSNQPANQVLIELTFIRLLIHLNDIIATHLHTSQLEGEYNAKIEHIVTYIHNNLYHELSLRHIEDTFFINRYYFSHLFKKVTGYSFKQYVIHKRIAKAMELLKLSVPPTEVCKMTGFEDYSNFYKAFKRVTGVSPARYS</sequence>
<organism evidence="5 6">
    <name type="scientific">Paenibacillus oryzisoli</name>
    <dbReference type="NCBI Taxonomy" id="1850517"/>
    <lineage>
        <taxon>Bacteria</taxon>
        <taxon>Bacillati</taxon>
        <taxon>Bacillota</taxon>
        <taxon>Bacilli</taxon>
        <taxon>Bacillales</taxon>
        <taxon>Paenibacillaceae</taxon>
        <taxon>Paenibacillus</taxon>
    </lineage>
</organism>
<keyword evidence="1" id="KW-0805">Transcription regulation</keyword>
<evidence type="ECO:0000256" key="2">
    <source>
        <dbReference type="ARBA" id="ARBA00023125"/>
    </source>
</evidence>
<dbReference type="GO" id="GO:0043565">
    <property type="term" value="F:sequence-specific DNA binding"/>
    <property type="evidence" value="ECO:0007669"/>
    <property type="project" value="InterPro"/>
</dbReference>
<dbReference type="InterPro" id="IPR037923">
    <property type="entry name" value="HTH-like"/>
</dbReference>
<dbReference type="PANTHER" id="PTHR43280:SF34">
    <property type="entry name" value="ARAC-FAMILY TRANSCRIPTIONAL REGULATOR"/>
    <property type="match status" value="1"/>
</dbReference>
<dbReference type="EMBL" id="LYPB01000060">
    <property type="protein sequence ID" value="OAS18984.1"/>
    <property type="molecule type" value="Genomic_DNA"/>
</dbReference>
<proteinExistence type="predicted"/>
<keyword evidence="2" id="KW-0238">DNA-binding</keyword>
<evidence type="ECO:0000313" key="5">
    <source>
        <dbReference type="EMBL" id="OAS18984.1"/>
    </source>
</evidence>
<dbReference type="Proteomes" id="UP000078454">
    <property type="component" value="Unassembled WGS sequence"/>
</dbReference>
<keyword evidence="3" id="KW-0804">Transcription</keyword>
<dbReference type="InterPro" id="IPR018060">
    <property type="entry name" value="HTH_AraC"/>
</dbReference>